<evidence type="ECO:0000256" key="2">
    <source>
        <dbReference type="SAM" id="MobiDB-lite"/>
    </source>
</evidence>
<gene>
    <name evidence="5" type="ORF">C4D60_Mb07t06150</name>
</gene>
<dbReference type="Pfam" id="PF13839">
    <property type="entry name" value="PC-Esterase"/>
    <property type="match status" value="1"/>
</dbReference>
<name>A0A4S8JDC4_MUSBA</name>
<dbReference type="GO" id="GO:0016413">
    <property type="term" value="F:O-acetyltransferase activity"/>
    <property type="evidence" value="ECO:0007669"/>
    <property type="project" value="InterPro"/>
</dbReference>
<protein>
    <recommendedName>
        <fullName evidence="4">Trichome birefringence-like C-terminal domain-containing protein</fullName>
    </recommendedName>
</protein>
<organism evidence="5 6">
    <name type="scientific">Musa balbisiana</name>
    <name type="common">Banana</name>
    <dbReference type="NCBI Taxonomy" id="52838"/>
    <lineage>
        <taxon>Eukaryota</taxon>
        <taxon>Viridiplantae</taxon>
        <taxon>Streptophyta</taxon>
        <taxon>Embryophyta</taxon>
        <taxon>Tracheophyta</taxon>
        <taxon>Spermatophyta</taxon>
        <taxon>Magnoliopsida</taxon>
        <taxon>Liliopsida</taxon>
        <taxon>Zingiberales</taxon>
        <taxon>Musaceae</taxon>
        <taxon>Musa</taxon>
    </lineage>
</organism>
<evidence type="ECO:0000313" key="6">
    <source>
        <dbReference type="Proteomes" id="UP000317650"/>
    </source>
</evidence>
<dbReference type="PANTHER" id="PTHR32285:SF213">
    <property type="entry name" value="PROTEIN TRICHOME BIREFRINGENCE-LIKE 11"/>
    <property type="match status" value="1"/>
</dbReference>
<dbReference type="EMBL" id="PYDT01000005">
    <property type="protein sequence ID" value="THU59828.1"/>
    <property type="molecule type" value="Genomic_DNA"/>
</dbReference>
<keyword evidence="3" id="KW-0812">Transmembrane</keyword>
<evidence type="ECO:0000256" key="3">
    <source>
        <dbReference type="SAM" id="Phobius"/>
    </source>
</evidence>
<dbReference type="PANTHER" id="PTHR32285">
    <property type="entry name" value="PROTEIN TRICHOME BIREFRINGENCE-LIKE 9-RELATED"/>
    <property type="match status" value="1"/>
</dbReference>
<feature type="transmembrane region" description="Helical" evidence="3">
    <location>
        <begin position="299"/>
        <end position="317"/>
    </location>
</feature>
<keyword evidence="6" id="KW-1185">Reference proteome</keyword>
<dbReference type="GO" id="GO:0005794">
    <property type="term" value="C:Golgi apparatus"/>
    <property type="evidence" value="ECO:0007669"/>
    <property type="project" value="TreeGrafter"/>
</dbReference>
<sequence>MEVWGRVSSARNSSPLLPRSPARSHHFWFSRVVPHQGYRSKLRPLRLDVLDWTSSRWKDADVLVFNTGHWWNYEKTVRGSCYFQEGNDVKMEMSVSDAYLRSIQTLFEWIQDFPKYRGGDWKIGGNCHLETLPDLVSSTVSSKAWVQLLEPFRNMPLANSTENQALELGLLNVTEMTAQRRDGHLSVFYLGSSGPTPLHKQDCSHWCLPGVPDTWNERLYALILNQELRRGRLVIRRGDERCRGAAVRADSVESAFERPRVRCRSAHALWRGRRRDFGHSGGNGGPGPTQGPWQRSSRLLLVALGAVVVVALVFLAFSPSINEGGRHATGEASLAVQARDLKPKTDRSCATPQSF</sequence>
<feature type="compositionally biased region" description="Low complexity" evidence="2">
    <location>
        <begin position="8"/>
        <end position="21"/>
    </location>
</feature>
<proteinExistence type="inferred from homology"/>
<dbReference type="InterPro" id="IPR029962">
    <property type="entry name" value="TBL"/>
</dbReference>
<keyword evidence="3" id="KW-0472">Membrane</keyword>
<comment type="similarity">
    <text evidence="1">Belongs to the PC-esterase family. TBL subfamily.</text>
</comment>
<evidence type="ECO:0000313" key="5">
    <source>
        <dbReference type="EMBL" id="THU59828.1"/>
    </source>
</evidence>
<feature type="region of interest" description="Disordered" evidence="2">
    <location>
        <begin position="1"/>
        <end position="21"/>
    </location>
</feature>
<evidence type="ECO:0000259" key="4">
    <source>
        <dbReference type="Pfam" id="PF13839"/>
    </source>
</evidence>
<dbReference type="InterPro" id="IPR026057">
    <property type="entry name" value="TBL_C"/>
</dbReference>
<comment type="caution">
    <text evidence="5">The sequence shown here is derived from an EMBL/GenBank/DDBJ whole genome shotgun (WGS) entry which is preliminary data.</text>
</comment>
<accession>A0A4S8JDC4</accession>
<dbReference type="AlphaFoldDB" id="A0A4S8JDC4"/>
<dbReference type="STRING" id="52838.A0A4S8JDC4"/>
<dbReference type="Proteomes" id="UP000317650">
    <property type="component" value="Chromosome 7"/>
</dbReference>
<evidence type="ECO:0000256" key="1">
    <source>
        <dbReference type="ARBA" id="ARBA00007727"/>
    </source>
</evidence>
<feature type="domain" description="Trichome birefringence-like C-terminal" evidence="4">
    <location>
        <begin position="35"/>
        <end position="221"/>
    </location>
</feature>
<keyword evidence="3" id="KW-1133">Transmembrane helix</keyword>
<reference evidence="5 6" key="1">
    <citation type="journal article" date="2019" name="Nat. Plants">
        <title>Genome sequencing of Musa balbisiana reveals subgenome evolution and function divergence in polyploid bananas.</title>
        <authorList>
            <person name="Yao X."/>
        </authorList>
    </citation>
    <scope>NUCLEOTIDE SEQUENCE [LARGE SCALE GENOMIC DNA]</scope>
    <source>
        <strain evidence="6">cv. DH-PKW</strain>
        <tissue evidence="5">Leaves</tissue>
    </source>
</reference>